<proteinExistence type="predicted"/>
<dbReference type="Pfam" id="PF07277">
    <property type="entry name" value="SapC"/>
    <property type="match status" value="1"/>
</dbReference>
<dbReference type="OrthoDB" id="8888710at2"/>
<accession>A0A5B7YBN3</accession>
<evidence type="ECO:0000313" key="2">
    <source>
        <dbReference type="Proteomes" id="UP000304912"/>
    </source>
</evidence>
<dbReference type="Proteomes" id="UP000304912">
    <property type="component" value="Chromosome"/>
</dbReference>
<keyword evidence="2" id="KW-1185">Reference proteome</keyword>
<gene>
    <name evidence="1" type="ORF">FBQ74_00410</name>
</gene>
<dbReference type="AlphaFoldDB" id="A0A5B7YBN3"/>
<name>A0A5B7YBN3_9ALTE</name>
<sequence length="255" mass="28367">MNNNYTLLDNVTHKDIRVINQYRAEFGDNVTSVPVFATELADVMKHYPVLFYPDKDTNSFTMTALLGLARNENLFLNETLPDTYENLRSHHGWATDYVPAVIARGPFAIGLHGDGEEVMVHIDTSSPRLSEQHGTPLFLPKGGNSDYLNRIASVLHVIHQGMQVTQSMISAWQSLDLMEPLNIDIELTDGSPLKVSGYYAVSQEKVAALSADDLHTLHQKGFLQGLFLALSSLGNIQTLVDLKNIRLQHEQSSHA</sequence>
<dbReference type="RefSeq" id="WP_139754792.1">
    <property type="nucleotide sequence ID" value="NZ_CP039852.1"/>
</dbReference>
<dbReference type="EMBL" id="CP039852">
    <property type="protein sequence ID" value="QCZ92029.1"/>
    <property type="molecule type" value="Genomic_DNA"/>
</dbReference>
<reference evidence="1 2" key="1">
    <citation type="submission" date="2019-04" db="EMBL/GenBank/DDBJ databases">
        <title>Salinimonas iocasae sp. nov., a halophilic bacterium isolated from the outer tube casing of tubeworms in Okinawa Trough.</title>
        <authorList>
            <person name="Zhang H."/>
            <person name="Wang H."/>
            <person name="Li C."/>
        </authorList>
    </citation>
    <scope>NUCLEOTIDE SEQUENCE [LARGE SCALE GENOMIC DNA]</scope>
    <source>
        <strain evidence="1 2">KX18D6</strain>
    </source>
</reference>
<evidence type="ECO:0000313" key="1">
    <source>
        <dbReference type="EMBL" id="QCZ92029.1"/>
    </source>
</evidence>
<protein>
    <submittedName>
        <fullName evidence="1">SapC family protein</fullName>
    </submittedName>
</protein>
<organism evidence="1 2">
    <name type="scientific">Salinimonas iocasae</name>
    <dbReference type="NCBI Taxonomy" id="2572577"/>
    <lineage>
        <taxon>Bacteria</taxon>
        <taxon>Pseudomonadati</taxon>
        <taxon>Pseudomonadota</taxon>
        <taxon>Gammaproteobacteria</taxon>
        <taxon>Alteromonadales</taxon>
        <taxon>Alteromonadaceae</taxon>
        <taxon>Alteromonas/Salinimonas group</taxon>
        <taxon>Salinimonas</taxon>
    </lineage>
</organism>
<dbReference type="InterPro" id="IPR010836">
    <property type="entry name" value="SapC"/>
</dbReference>
<dbReference type="KEGG" id="salk:FBQ74_00410"/>